<evidence type="ECO:0000313" key="1">
    <source>
        <dbReference type="EMBL" id="OCA92949.1"/>
    </source>
</evidence>
<proteinExistence type="predicted"/>
<comment type="caution">
    <text evidence="1">The sequence shown here is derived from an EMBL/GenBank/DDBJ whole genome shotgun (WGS) entry which is preliminary data.</text>
</comment>
<dbReference type="AlphaFoldDB" id="A0A1B9BA25"/>
<keyword evidence="2" id="KW-1185">Reference proteome</keyword>
<reference evidence="2" key="1">
    <citation type="submission" date="2016-05" db="EMBL/GenBank/DDBJ databases">
        <authorList>
            <person name="Liu B."/>
            <person name="Wang J."/>
            <person name="Zhu Y."/>
            <person name="Liu G."/>
            <person name="Chen Q."/>
            <person name="Chen Z."/>
            <person name="Lan J."/>
            <person name="Che J."/>
            <person name="Ge C."/>
            <person name="Shi H."/>
            <person name="Pan Z."/>
            <person name="Liu X."/>
        </authorList>
    </citation>
    <scope>NUCLEOTIDE SEQUENCE [LARGE SCALE GENOMIC DNA]</scope>
    <source>
        <strain evidence="2">FJAT-27215</strain>
    </source>
</reference>
<name>A0A1B9BA25_9BACI</name>
<protein>
    <submittedName>
        <fullName evidence="1">Uncharacterized protein</fullName>
    </submittedName>
</protein>
<accession>A0A1B9BA25</accession>
<organism evidence="1 2">
    <name type="scientific">Pseudobacillus wudalianchiensis</name>
    <dbReference type="NCBI Taxonomy" id="1743143"/>
    <lineage>
        <taxon>Bacteria</taxon>
        <taxon>Bacillati</taxon>
        <taxon>Bacillota</taxon>
        <taxon>Bacilli</taxon>
        <taxon>Bacillales</taxon>
        <taxon>Bacillaceae</taxon>
        <taxon>Pseudobacillus</taxon>
    </lineage>
</organism>
<gene>
    <name evidence="1" type="ORF">A8F95_00340</name>
</gene>
<evidence type="ECO:0000313" key="2">
    <source>
        <dbReference type="Proteomes" id="UP000092578"/>
    </source>
</evidence>
<dbReference type="EMBL" id="MAYT01000001">
    <property type="protein sequence ID" value="OCA92949.1"/>
    <property type="molecule type" value="Genomic_DNA"/>
</dbReference>
<sequence>MPALNTRVRSFTFFNPYYTQPPENIQLPSTLMATAEDTILNYFSVLREAAYFSEGEGGGCGTVGMAAIPYPAAYQFLNKEYQKRVSYEKFFHSFRGIGHITLIKLNKVKTSHYFVELETIEGSAKDVTFFAYYYGFITVIKEKESYKIHDMTFHGEDFLCAPYHGWDHEAEAVVDVKYGEWCKLVKKRYPTYKNNYVKHIYFHGTDGHDYLFVFFELTNGTDVEIAQFKRRATGRWIPIKIDPEKCLKQR</sequence>
<dbReference type="Proteomes" id="UP000092578">
    <property type="component" value="Unassembled WGS sequence"/>
</dbReference>